<gene>
    <name evidence="1" type="ORF">CHS0354_005800</name>
</gene>
<evidence type="ECO:0000313" key="2">
    <source>
        <dbReference type="Proteomes" id="UP001195483"/>
    </source>
</evidence>
<dbReference type="EMBL" id="JAEAOA010000409">
    <property type="protein sequence ID" value="KAK3598519.1"/>
    <property type="molecule type" value="Genomic_DNA"/>
</dbReference>
<protein>
    <submittedName>
        <fullName evidence="1">Uncharacterized protein</fullName>
    </submittedName>
</protein>
<dbReference type="Proteomes" id="UP001195483">
    <property type="component" value="Unassembled WGS sequence"/>
</dbReference>
<proteinExistence type="predicted"/>
<reference evidence="1" key="3">
    <citation type="submission" date="2023-05" db="EMBL/GenBank/DDBJ databases">
        <authorList>
            <person name="Smith C.H."/>
        </authorList>
    </citation>
    <scope>NUCLEOTIDE SEQUENCE</scope>
    <source>
        <strain evidence="1">CHS0354</strain>
        <tissue evidence="1">Mantle</tissue>
    </source>
</reference>
<accession>A0AAE0SVH5</accession>
<keyword evidence="2" id="KW-1185">Reference proteome</keyword>
<organism evidence="1 2">
    <name type="scientific">Potamilus streckersoni</name>
    <dbReference type="NCBI Taxonomy" id="2493646"/>
    <lineage>
        <taxon>Eukaryota</taxon>
        <taxon>Metazoa</taxon>
        <taxon>Spiralia</taxon>
        <taxon>Lophotrochozoa</taxon>
        <taxon>Mollusca</taxon>
        <taxon>Bivalvia</taxon>
        <taxon>Autobranchia</taxon>
        <taxon>Heteroconchia</taxon>
        <taxon>Palaeoheterodonta</taxon>
        <taxon>Unionida</taxon>
        <taxon>Unionoidea</taxon>
        <taxon>Unionidae</taxon>
        <taxon>Ambleminae</taxon>
        <taxon>Lampsilini</taxon>
        <taxon>Potamilus</taxon>
    </lineage>
</organism>
<dbReference type="AlphaFoldDB" id="A0AAE0SVH5"/>
<evidence type="ECO:0000313" key="1">
    <source>
        <dbReference type="EMBL" id="KAK3598519.1"/>
    </source>
</evidence>
<reference evidence="1" key="1">
    <citation type="journal article" date="2021" name="Genome Biol. Evol.">
        <title>A High-Quality Reference Genome for a Parasitic Bivalve with Doubly Uniparental Inheritance (Bivalvia: Unionida).</title>
        <authorList>
            <person name="Smith C.H."/>
        </authorList>
    </citation>
    <scope>NUCLEOTIDE SEQUENCE</scope>
    <source>
        <strain evidence="1">CHS0354</strain>
    </source>
</reference>
<comment type="caution">
    <text evidence="1">The sequence shown here is derived from an EMBL/GenBank/DDBJ whole genome shotgun (WGS) entry which is preliminary data.</text>
</comment>
<reference evidence="1" key="2">
    <citation type="journal article" date="2021" name="Genome Biol. Evol.">
        <title>Developing a high-quality reference genome for a parasitic bivalve with doubly uniparental inheritance (Bivalvia: Unionida).</title>
        <authorList>
            <person name="Smith C.H."/>
        </authorList>
    </citation>
    <scope>NUCLEOTIDE SEQUENCE</scope>
    <source>
        <strain evidence="1">CHS0354</strain>
        <tissue evidence="1">Mantle</tissue>
    </source>
</reference>
<name>A0AAE0SVH5_9BIVA</name>
<sequence>MEFDTKKKEYSLRKFYQLYQEKLPAIIAVKQGFCGEILSETLDIGQCCLGFVLSPIHSKQGYAMPPNSSVGETQPNSTRFEKHQTLRRIFEGFCVWMKYENSKVESLDKILWYGKTVMDFASDTYEGDERDGMSVKIKC</sequence>